<gene>
    <name evidence="1" type="ORF">CKJ66_27775</name>
</gene>
<protein>
    <submittedName>
        <fullName evidence="1">Uncharacterized protein</fullName>
    </submittedName>
</protein>
<dbReference type="RefSeq" id="WP_095795331.1">
    <property type="nucleotide sequence ID" value="NZ_NSFD01000059.1"/>
</dbReference>
<dbReference type="EMBL" id="NSFD01000059">
    <property type="protein sequence ID" value="PBA23620.1"/>
    <property type="molecule type" value="Genomic_DNA"/>
</dbReference>
<comment type="caution">
    <text evidence="1">The sequence shown here is derived from an EMBL/GenBank/DDBJ whole genome shotgun (WGS) entry which is preliminary data.</text>
</comment>
<evidence type="ECO:0000313" key="1">
    <source>
        <dbReference type="EMBL" id="PBA23620.1"/>
    </source>
</evidence>
<reference evidence="1 2" key="1">
    <citation type="submission" date="2017-08" db="EMBL/GenBank/DDBJ databases">
        <title>Phylogenetic analysis of Mycobacterium avium complex whole genomes.</title>
        <authorList>
            <person name="Caverly L.J."/>
            <person name="Spilker T."/>
            <person name="Lipuma J."/>
        </authorList>
    </citation>
    <scope>NUCLEOTIDE SEQUENCE [LARGE SCALE GENOMIC DNA]</scope>
    <source>
        <strain evidence="1 2">FLAC0165</strain>
    </source>
</reference>
<organism evidence="1 2">
    <name type="scientific">Mycobacterium avium</name>
    <dbReference type="NCBI Taxonomy" id="1764"/>
    <lineage>
        <taxon>Bacteria</taxon>
        <taxon>Bacillati</taxon>
        <taxon>Actinomycetota</taxon>
        <taxon>Actinomycetes</taxon>
        <taxon>Mycobacteriales</taxon>
        <taxon>Mycobacteriaceae</taxon>
        <taxon>Mycobacterium</taxon>
        <taxon>Mycobacterium avium complex (MAC)</taxon>
    </lineage>
</organism>
<dbReference type="AlphaFoldDB" id="A0A2A2ZB80"/>
<sequence>MGGEQQWRDLSRWYDAYLTVDRVARYLGGAEGSLAADFFAAKPDHGRRYSLSEILHFVHERGGGGEVPRLFPLSDERGPARLLHTSHVLIAELDAEFVVHTWDPRDGRGVIAIGYPVRDSVKTLGKPAAEALLGITGASAVATLCGGDVPIRPGYETPQPGVWVAEARVSQAMDQVSICTERFGWGDLNHLLRTSLPYWPYGLRDREAMLAWRPGDRPTEVALGTKRRDPAALGAAIAAAGAAPIVDDIIGRLRCRMQQAIWEVSACDPASGGYRYAGLLDLNVAAVPAYVPDPGWISPGEVTLLLHQRAPDAQLAAAVDFESIPLRGVVNAVRRVDLSGPLVEPWVARLEVAPVPDELGFRLLEREFDAAAGPIEYLVHPSLPDCWVACQGKSIVHTIGSGVPATGIAARVYMTESGGFFRDTSGAIWPVPVPSWPGEDVHQALARSLAVLFVDAGANLDEFDGFEPPDFIVEHVREREGRSLHIVVEQ</sequence>
<proteinExistence type="predicted"/>
<accession>A0A2A2ZB80</accession>
<dbReference type="Proteomes" id="UP000217768">
    <property type="component" value="Unassembled WGS sequence"/>
</dbReference>
<evidence type="ECO:0000313" key="2">
    <source>
        <dbReference type="Proteomes" id="UP000217768"/>
    </source>
</evidence>
<name>A0A2A2ZB80_MYCAV</name>